<evidence type="ECO:0000259" key="2">
    <source>
        <dbReference type="Pfam" id="PF02517"/>
    </source>
</evidence>
<feature type="transmembrane region" description="Helical" evidence="1">
    <location>
        <begin position="124"/>
        <end position="144"/>
    </location>
</feature>
<dbReference type="Proteomes" id="UP000037737">
    <property type="component" value="Unassembled WGS sequence"/>
</dbReference>
<dbReference type="GO" id="GO:0004175">
    <property type="term" value="F:endopeptidase activity"/>
    <property type="evidence" value="ECO:0007669"/>
    <property type="project" value="UniProtKB-ARBA"/>
</dbReference>
<organism evidence="3 4">
    <name type="scientific">Microbacterium aurantiacum</name>
    <dbReference type="NCBI Taxonomy" id="162393"/>
    <lineage>
        <taxon>Bacteria</taxon>
        <taxon>Bacillati</taxon>
        <taxon>Actinomycetota</taxon>
        <taxon>Actinomycetes</taxon>
        <taxon>Micrococcales</taxon>
        <taxon>Microbacteriaceae</taxon>
        <taxon>Microbacterium</taxon>
    </lineage>
</organism>
<dbReference type="InterPro" id="IPR003675">
    <property type="entry name" value="Rce1/LyrA-like_dom"/>
</dbReference>
<feature type="domain" description="CAAX prenyl protease 2/Lysostaphin resistance protein A-like" evidence="2">
    <location>
        <begin position="127"/>
        <end position="227"/>
    </location>
</feature>
<accession>A0A0M8MMS4</accession>
<feature type="transmembrane region" description="Helical" evidence="1">
    <location>
        <begin position="217"/>
        <end position="233"/>
    </location>
</feature>
<keyword evidence="1" id="KW-0472">Membrane</keyword>
<protein>
    <recommendedName>
        <fullName evidence="2">CAAX prenyl protease 2/Lysostaphin resistance protein A-like domain-containing protein</fullName>
    </recommendedName>
</protein>
<dbReference type="EMBL" id="LAVO01000012">
    <property type="protein sequence ID" value="KOS10220.1"/>
    <property type="molecule type" value="Genomic_DNA"/>
</dbReference>
<evidence type="ECO:0000256" key="1">
    <source>
        <dbReference type="SAM" id="Phobius"/>
    </source>
</evidence>
<feature type="transmembrane region" description="Helical" evidence="1">
    <location>
        <begin position="189"/>
        <end position="210"/>
    </location>
</feature>
<evidence type="ECO:0000313" key="4">
    <source>
        <dbReference type="Proteomes" id="UP000037737"/>
    </source>
</evidence>
<dbReference type="GO" id="GO:0080120">
    <property type="term" value="P:CAAX-box protein maturation"/>
    <property type="evidence" value="ECO:0007669"/>
    <property type="project" value="UniProtKB-ARBA"/>
</dbReference>
<dbReference type="PATRIC" id="fig|84292.3.peg.2449"/>
<keyword evidence="1" id="KW-1133">Transmembrane helix</keyword>
<keyword evidence="1" id="KW-0812">Transmembrane</keyword>
<dbReference type="AlphaFoldDB" id="A0A0M8MMS4"/>
<reference evidence="3" key="1">
    <citation type="submission" date="2015-04" db="EMBL/GenBank/DDBJ databases">
        <title>Complete genome sequence of Microbacterium chocolatum SIT 101, a bacterium enantioselectively hydrolyzing mesomeric diesters.</title>
        <authorList>
            <person name="Li X."/>
            <person name="Xu Y."/>
        </authorList>
    </citation>
    <scope>NUCLEOTIDE SEQUENCE [LARGE SCALE GENOMIC DNA]</scope>
    <source>
        <strain evidence="3">SIT 101</strain>
    </source>
</reference>
<proteinExistence type="predicted"/>
<name>A0A0M8MMS4_9MICO</name>
<sequence>MAYTRPSFALAVAAGAWLVTAGLLLWTDDGAGADGTGPGWFWMLGELERQLLALAFVAVPLTAGALVAARWAGRGAIGRVLGIRPWRWSDALVGVAIALVVRAAVEVVEPTTGTLGGPFGAPPVVVAVSVLGAVVVAPVVEEVFFRGVMLRALVDALGRRGRALAAVIAVALSTAAFVVLHLVTLGPFAPAGLLVGTIGIGIGCGVLAVVTGRIGGALVAHVVFNALGILLIVL</sequence>
<evidence type="ECO:0000313" key="3">
    <source>
        <dbReference type="EMBL" id="KOS10220.1"/>
    </source>
</evidence>
<feature type="transmembrane region" description="Helical" evidence="1">
    <location>
        <begin position="51"/>
        <end position="73"/>
    </location>
</feature>
<gene>
    <name evidence="3" type="ORF">XI38_12055</name>
</gene>
<dbReference type="KEGG" id="mcw:A8L33_06435"/>
<feature type="transmembrane region" description="Helical" evidence="1">
    <location>
        <begin position="164"/>
        <end position="183"/>
    </location>
</feature>
<dbReference type="Pfam" id="PF02517">
    <property type="entry name" value="Rce1-like"/>
    <property type="match status" value="1"/>
</dbReference>
<keyword evidence="4" id="KW-1185">Reference proteome</keyword>
<feature type="transmembrane region" description="Helical" evidence="1">
    <location>
        <begin position="85"/>
        <end position="104"/>
    </location>
</feature>
<comment type="caution">
    <text evidence="3">The sequence shown here is derived from an EMBL/GenBank/DDBJ whole genome shotgun (WGS) entry which is preliminary data.</text>
</comment>